<evidence type="ECO:0000313" key="2">
    <source>
        <dbReference type="Proteomes" id="UP000327119"/>
    </source>
</evidence>
<keyword evidence="1" id="KW-0808">Transferase</keyword>
<sequence length="401" mass="45011">MLVDLLVMLVDYETDNGKLTSTWGGVQGQNYWRSLKEYTEGAGFKFLGAGHFSAAFKHEMLPGKVIKIGFKKEDSGAAYAAYCRANAGAVGLPTIHALARHASCYSVVLDELISIERKMPESVEKDYSIVHDVITYKTGYKELMAEGGVLTDYQYALAETSRNIRTFFDGVASFDLHTGNVMMTSNGALVITDPVSYSNDEALRDCDFDSIMDEIAALRLEEWARGRLAKWKKKHPTTEQRANRKARVKARRRMAKRKAKRLAGFAEAMLNDPLLDGPVFGPNGEKFERPARVKTKRGVWFSHNRIKRGRGMVEMFAADFGQLEVIAAANMRAQNRQEARVAAFAHHFGAGARLMVHDELFMQAEPQMKQLKARNSPPEGIILQCDNWQAPKRNGFLKLHK</sequence>
<keyword evidence="2" id="KW-1185">Reference proteome</keyword>
<dbReference type="GO" id="GO:0016301">
    <property type="term" value="F:kinase activity"/>
    <property type="evidence" value="ECO:0007669"/>
    <property type="project" value="UniProtKB-KW"/>
</dbReference>
<protein>
    <submittedName>
        <fullName evidence="1">Protein kinase</fullName>
    </submittedName>
</protein>
<keyword evidence="1" id="KW-0418">Kinase</keyword>
<name>A0A5P8NK39_9CAUD</name>
<evidence type="ECO:0000313" key="1">
    <source>
        <dbReference type="EMBL" id="QFR42351.1"/>
    </source>
</evidence>
<proteinExistence type="predicted"/>
<reference evidence="1 2" key="1">
    <citation type="submission" date="2019-09" db="EMBL/GenBank/DDBJ databases">
        <title>Isolation and characterization of vB_PagP-SK1, a T7-like phage infecting Pantoea agglomerans.</title>
        <authorList>
            <person name="McDougall D.L."/>
            <person name="Soutar C.D."/>
            <person name="Perry B.J."/>
            <person name="Brown C."/>
            <person name="Alexander D."/>
            <person name="Yost C.K."/>
            <person name="Stavrinides J."/>
        </authorList>
    </citation>
    <scope>NUCLEOTIDE SEQUENCE [LARGE SCALE GENOMIC DNA]</scope>
</reference>
<dbReference type="EMBL" id="MN450150">
    <property type="protein sequence ID" value="QFR42351.1"/>
    <property type="molecule type" value="Genomic_DNA"/>
</dbReference>
<accession>A0A5P8NK39</accession>
<organism evidence="1 2">
    <name type="scientific">Pantoea phage vB_PagP-SK1</name>
    <dbReference type="NCBI Taxonomy" id="2653646"/>
    <lineage>
        <taxon>Viruses</taxon>
        <taxon>Duplodnaviria</taxon>
        <taxon>Heunggongvirae</taxon>
        <taxon>Uroviricota</taxon>
        <taxon>Caudoviricetes</taxon>
        <taxon>Autographivirales</taxon>
        <taxon>Autotranscriptaviridae</taxon>
        <taxon>Studiervirinae</taxon>
        <taxon>Elunavirus</taxon>
        <taxon>Elunavirus PagPSK1</taxon>
    </lineage>
</organism>
<dbReference type="Proteomes" id="UP000327119">
    <property type="component" value="Segment"/>
</dbReference>